<evidence type="ECO:0000313" key="2">
    <source>
        <dbReference type="Proteomes" id="UP000036681"/>
    </source>
</evidence>
<evidence type="ECO:0000313" key="3">
    <source>
        <dbReference type="WBParaSite" id="ALUE_0001063201-mRNA-1"/>
    </source>
</evidence>
<dbReference type="Proteomes" id="UP000036681">
    <property type="component" value="Unplaced"/>
</dbReference>
<keyword evidence="2" id="KW-1185">Reference proteome</keyword>
<feature type="region of interest" description="Disordered" evidence="1">
    <location>
        <begin position="537"/>
        <end position="562"/>
    </location>
</feature>
<reference evidence="3" key="1">
    <citation type="submission" date="2017-02" db="UniProtKB">
        <authorList>
            <consortium name="WormBaseParasite"/>
        </authorList>
    </citation>
    <scope>IDENTIFICATION</scope>
</reference>
<dbReference type="AlphaFoldDB" id="A0A0M3I2D2"/>
<feature type="compositionally biased region" description="Basic and acidic residues" evidence="1">
    <location>
        <begin position="367"/>
        <end position="377"/>
    </location>
</feature>
<feature type="compositionally biased region" description="Basic and acidic residues" evidence="1">
    <location>
        <begin position="1062"/>
        <end position="1080"/>
    </location>
</feature>
<evidence type="ECO:0000256" key="1">
    <source>
        <dbReference type="SAM" id="MobiDB-lite"/>
    </source>
</evidence>
<protein>
    <submittedName>
        <fullName evidence="3">PX domain-containing protein</fullName>
    </submittedName>
</protein>
<organism evidence="2 3">
    <name type="scientific">Ascaris lumbricoides</name>
    <name type="common">Giant roundworm</name>
    <dbReference type="NCBI Taxonomy" id="6252"/>
    <lineage>
        <taxon>Eukaryota</taxon>
        <taxon>Metazoa</taxon>
        <taxon>Ecdysozoa</taxon>
        <taxon>Nematoda</taxon>
        <taxon>Chromadorea</taxon>
        <taxon>Rhabditida</taxon>
        <taxon>Spirurina</taxon>
        <taxon>Ascaridomorpha</taxon>
        <taxon>Ascaridoidea</taxon>
        <taxon>Ascarididae</taxon>
        <taxon>Ascaris</taxon>
    </lineage>
</organism>
<dbReference type="WBParaSite" id="ALUE_0001063201-mRNA-1">
    <property type="protein sequence ID" value="ALUE_0001063201-mRNA-1"/>
    <property type="gene ID" value="ALUE_0001063201"/>
</dbReference>
<accession>A0A0M3I2D2</accession>
<feature type="compositionally biased region" description="Polar residues" evidence="1">
    <location>
        <begin position="543"/>
        <end position="557"/>
    </location>
</feature>
<feature type="region of interest" description="Disordered" evidence="1">
    <location>
        <begin position="1036"/>
        <end position="1085"/>
    </location>
</feature>
<feature type="region of interest" description="Disordered" evidence="1">
    <location>
        <begin position="363"/>
        <end position="388"/>
    </location>
</feature>
<proteinExistence type="predicted"/>
<sequence>MLLKERETGLAVVKCRISGRTSLENISSKVTGCRQAISNIKMRCDQIKLCCPAARQFLRARAYTIVTSKLEDIVTEWPNDITNDNVLSKFHNTTIIRTKSLYPLSSINTNESIRKSRRKKIVEILSKRHDQFATFLDRLMAILLEQKMKRKTRGKSFKKELKIINNSGSDTNLEISSAKLSSIHKPTTIGDPIDRLDDRHSLDASQLLSNPFGNIVKNSHRSNDFHRNSESADINVKGEELSKLLDSGSSGRKIEGIFLFKHPSAASLYLSFTQQPPDSSDSTTAVRNRQEITRNMMFIPDEEDNHVFSGGKTLREPPAWTDPTRLAASAFKKHTTLKNQPHNISDIVDDNLDFRNALVDQPASITRSKEDDDRSDSSEEILNGNSGAVVVISEDNPDSSIHFQNPADSLRSQPLLYKSRITATDNNYKTMKSTIADEMTITNKSFAHRSEQEAKPEKVFKKETRITLHSPVTRIKKLHRAEGVVTGLSPAEGAAMRLNSYHKIRTTVSDANRSLTNGEGNELNEEHQHNQILWKSKRRRGEMTSSKSRLHSQTTFEGSDESALKVRNPLKNGISKKKNPPSITMKLGDDFASLATIASGDAYVDDNVRNPLKNGISKKKNPPSITMKLGDDFASLATIASGDAYVDDNGLWTMSPSNAIIKEGHEGNVYTEVRTHSQSGQILEKDSSATEELSSEVHARHSPIVAFNKEPTAHPEMRGVHQIEANHHSHQHTPKNDGKSFEIKEPLRTIYGEVTTPKMEDDSFSDDFKNTIQHMQRTTTQETTMPSSGNMQMEGKHETQSVIKTLTKNEQNSRTGFINLKVSKTNDYDDNKLKVDLSSDLGAQKKFAAIHNMTNNSLNIAPSSWPLLKVPNKKVLSHLSEIRRSPSSDTSDELPTGKSWIFQAIGTIYFPVIWNMYPMIKQLKLKKKLVQRTTTQETTMPSSGNMQMEGKHETQSVIKALKKNEQNNRTGFINLKVSKTNDYDDSKLKVDLSSDLGAQKKFAAIHNMTNNSLNIAPSSWPLLKVPNKKVLSHLSEIRRSPSSDTSDELPTAESTVGVEGSKSGDEDIKQHRIKGTDAGHIKTQSNRQELLREIYANIDEKEEHSNKNLVWLSPWSKDIAKSDNILKSFSTAKLSENSECEEDGLASEIRWSTPVFSDSRIR</sequence>
<name>A0A0M3I2D2_ASCLU</name>